<dbReference type="Proteomes" id="UP000078240">
    <property type="component" value="Unassembled WGS sequence"/>
</dbReference>
<dbReference type="InterPro" id="IPR058664">
    <property type="entry name" value="ARB_00930-like_C"/>
</dbReference>
<feature type="domain" description="Beta-lactamase-like ARB-00930-like C-terminal" evidence="4">
    <location>
        <begin position="411"/>
        <end position="545"/>
    </location>
</feature>
<evidence type="ECO:0000259" key="3">
    <source>
        <dbReference type="Pfam" id="PF00144"/>
    </source>
</evidence>
<evidence type="ECO:0000313" key="6">
    <source>
        <dbReference type="Proteomes" id="UP000078240"/>
    </source>
</evidence>
<dbReference type="InterPro" id="IPR001466">
    <property type="entry name" value="Beta-lactam-related"/>
</dbReference>
<evidence type="ECO:0000313" key="5">
    <source>
        <dbReference type="EMBL" id="OAQ86318.1"/>
    </source>
</evidence>
<feature type="domain" description="Beta-lactamase-related" evidence="3">
    <location>
        <begin position="88"/>
        <end position="389"/>
    </location>
</feature>
<dbReference type="InterPro" id="IPR012338">
    <property type="entry name" value="Beta-lactam/transpept-like"/>
</dbReference>
<dbReference type="Pfam" id="PF00144">
    <property type="entry name" value="Beta-lactamase"/>
    <property type="match status" value="1"/>
</dbReference>
<dbReference type="PANTHER" id="PTHR22935:SF95">
    <property type="entry name" value="BETA-LACTAMASE-LIKE 1-RELATED"/>
    <property type="match status" value="1"/>
</dbReference>
<feature type="chain" id="PRO_5043137043" evidence="2">
    <location>
        <begin position="18"/>
        <end position="546"/>
    </location>
</feature>
<dbReference type="Pfam" id="PF26335">
    <property type="entry name" value="ARB_00930_C"/>
    <property type="match status" value="1"/>
</dbReference>
<dbReference type="AlphaFoldDB" id="A0A179H9E7"/>
<comment type="caution">
    <text evidence="5">The sequence shown here is derived from an EMBL/GenBank/DDBJ whole genome shotgun (WGS) entry which is preliminary data.</text>
</comment>
<feature type="signal peptide" evidence="2">
    <location>
        <begin position="1"/>
        <end position="17"/>
    </location>
</feature>
<name>A0A179H9E7_PURLI</name>
<proteinExistence type="inferred from homology"/>
<organism evidence="5 6">
    <name type="scientific">Purpureocillium lilacinum</name>
    <name type="common">Paecilomyces lilacinus</name>
    <dbReference type="NCBI Taxonomy" id="33203"/>
    <lineage>
        <taxon>Eukaryota</taxon>
        <taxon>Fungi</taxon>
        <taxon>Dikarya</taxon>
        <taxon>Ascomycota</taxon>
        <taxon>Pezizomycotina</taxon>
        <taxon>Sordariomycetes</taxon>
        <taxon>Hypocreomycetidae</taxon>
        <taxon>Hypocreales</taxon>
        <taxon>Ophiocordycipitaceae</taxon>
        <taxon>Purpureocillium</taxon>
    </lineage>
</organism>
<evidence type="ECO:0000256" key="1">
    <source>
        <dbReference type="ARBA" id="ARBA00038473"/>
    </source>
</evidence>
<comment type="similarity">
    <text evidence="1">Belongs to the beta-lactamase family.</text>
</comment>
<dbReference type="Gene3D" id="3.40.710.10">
    <property type="entry name" value="DD-peptidase/beta-lactamase superfamily"/>
    <property type="match status" value="1"/>
</dbReference>
<gene>
    <name evidence="5" type="ORF">VFPBJ_00358</name>
</gene>
<dbReference type="SUPFAM" id="SSF56601">
    <property type="entry name" value="beta-lactamase/transpeptidase-like"/>
    <property type="match status" value="1"/>
</dbReference>
<protein>
    <submittedName>
        <fullName evidence="5">Beta-lactamase</fullName>
    </submittedName>
</protein>
<evidence type="ECO:0000259" key="4">
    <source>
        <dbReference type="Pfam" id="PF26335"/>
    </source>
</evidence>
<sequence>MNKTLFGLLVGAAAALATTIGGRCPPTGPVLPPPKYPTKLDPQRLSSKIDALVKSPDTKWNVSTTSFSVQLTSADATLFEYHHTAAIKNASGVKTVDSDTVYRVMSVTKTVNVLALLLNAPHKLDTPIGDYVEELRGFEPYKDVTLRMLASQMAGVPNKGFAFDRYLRYGDELEKAGFPKPDPKDIPTCDNLSMKSCTRAEMLDVLKSNKLVFMPGDKTAYSDQAYMLLGWAMENITGKPFEQIIRDSITGPLGLSATGFQVPELSRGIIPVGIGASFFDLSIGNFNYTAGLFSTPRNLTAYTRAILNNTLLTPAQTRTWLKPSSFAGSYAMHVGAPWEIFRLAHLTPDGRPIDVYTKSGSMPGWASYVFLVPEYNIGGTIMVAAVDANSPSLSLLDVVTEAVVREADALARNQAEQIYAGRYSGSNSSNLELVVDKGPGLRIKSWTRGGKSILAVLADQKGVEDAELDARIYPIGEDGRWRMVLEKLGKRVATPSRPSEACANWFNYDTWRYAGRPVDEFDFEVTDQGAVKSVFNPGVRSTMIKA</sequence>
<evidence type="ECO:0000256" key="2">
    <source>
        <dbReference type="SAM" id="SignalP"/>
    </source>
</evidence>
<dbReference type="InterPro" id="IPR051478">
    <property type="entry name" value="Beta-lactamase-like_AB/R"/>
</dbReference>
<keyword evidence="2" id="KW-0732">Signal</keyword>
<reference evidence="5 6" key="1">
    <citation type="submission" date="2016-01" db="EMBL/GenBank/DDBJ databases">
        <title>Biosynthesis of antibiotic leucinostatins and their inhibition on Phytophthora in bio-control Purpureocillium lilacinum.</title>
        <authorList>
            <person name="Wang G."/>
            <person name="Liu Z."/>
            <person name="Lin R."/>
            <person name="Li E."/>
            <person name="Mao Z."/>
            <person name="Ling J."/>
            <person name="Yin W."/>
            <person name="Xie B."/>
        </authorList>
    </citation>
    <scope>NUCLEOTIDE SEQUENCE [LARGE SCALE GENOMIC DNA]</scope>
    <source>
        <strain evidence="5">PLBJ-1</strain>
    </source>
</reference>
<dbReference type="EMBL" id="LSBH01000001">
    <property type="protein sequence ID" value="OAQ86318.1"/>
    <property type="molecule type" value="Genomic_DNA"/>
</dbReference>
<accession>A0A179H9E7</accession>
<dbReference type="PANTHER" id="PTHR22935">
    <property type="entry name" value="PENICILLIN-BINDING PROTEIN"/>
    <property type="match status" value="1"/>
</dbReference>